<gene>
    <name evidence="1" type="ORF">TNIN_173171</name>
</gene>
<evidence type="ECO:0000313" key="1">
    <source>
        <dbReference type="EMBL" id="GFY63850.1"/>
    </source>
</evidence>
<proteinExistence type="predicted"/>
<dbReference type="EMBL" id="BMAV01014953">
    <property type="protein sequence ID" value="GFY63850.1"/>
    <property type="molecule type" value="Genomic_DNA"/>
</dbReference>
<sequence>MSIFYCCFTTTVTLDFLAREISIDPCDSSLIFSSMVYTKKRSSSLENTGKRRLYSCFWQAKTHPELPSLDEGEEVKIWWPRLLRTSRFAGYVLPK</sequence>
<comment type="caution">
    <text evidence="1">The sequence shown here is derived from an EMBL/GenBank/DDBJ whole genome shotgun (WGS) entry which is preliminary data.</text>
</comment>
<protein>
    <submittedName>
        <fullName evidence="1">Uncharacterized protein</fullName>
    </submittedName>
</protein>
<name>A0A8X6Y0M2_9ARAC</name>
<accession>A0A8X6Y0M2</accession>
<evidence type="ECO:0000313" key="2">
    <source>
        <dbReference type="Proteomes" id="UP000886998"/>
    </source>
</evidence>
<organism evidence="1 2">
    <name type="scientific">Trichonephila inaurata madagascariensis</name>
    <dbReference type="NCBI Taxonomy" id="2747483"/>
    <lineage>
        <taxon>Eukaryota</taxon>
        <taxon>Metazoa</taxon>
        <taxon>Ecdysozoa</taxon>
        <taxon>Arthropoda</taxon>
        <taxon>Chelicerata</taxon>
        <taxon>Arachnida</taxon>
        <taxon>Araneae</taxon>
        <taxon>Araneomorphae</taxon>
        <taxon>Entelegynae</taxon>
        <taxon>Araneoidea</taxon>
        <taxon>Nephilidae</taxon>
        <taxon>Trichonephila</taxon>
        <taxon>Trichonephila inaurata</taxon>
    </lineage>
</organism>
<keyword evidence="2" id="KW-1185">Reference proteome</keyword>
<dbReference type="Proteomes" id="UP000886998">
    <property type="component" value="Unassembled WGS sequence"/>
</dbReference>
<reference evidence="1" key="1">
    <citation type="submission" date="2020-08" db="EMBL/GenBank/DDBJ databases">
        <title>Multicomponent nature underlies the extraordinary mechanical properties of spider dragline silk.</title>
        <authorList>
            <person name="Kono N."/>
            <person name="Nakamura H."/>
            <person name="Mori M."/>
            <person name="Yoshida Y."/>
            <person name="Ohtoshi R."/>
            <person name="Malay A.D."/>
            <person name="Moran D.A.P."/>
            <person name="Tomita M."/>
            <person name="Numata K."/>
            <person name="Arakawa K."/>
        </authorList>
    </citation>
    <scope>NUCLEOTIDE SEQUENCE</scope>
</reference>
<dbReference type="AlphaFoldDB" id="A0A8X6Y0M2"/>